<dbReference type="EMBL" id="PGVG01000002">
    <property type="protein sequence ID" value="PJG56457.1"/>
    <property type="molecule type" value="Genomic_DNA"/>
</dbReference>
<evidence type="ECO:0000313" key="3">
    <source>
        <dbReference type="Proteomes" id="UP000231194"/>
    </source>
</evidence>
<keyword evidence="1" id="KW-1133">Transmembrane helix</keyword>
<proteinExistence type="predicted"/>
<dbReference type="AlphaFoldDB" id="A0A2M8RF61"/>
<organism evidence="2 3">
    <name type="scientific">Bradyrhizobium forestalis</name>
    <dbReference type="NCBI Taxonomy" id="1419263"/>
    <lineage>
        <taxon>Bacteria</taxon>
        <taxon>Pseudomonadati</taxon>
        <taxon>Pseudomonadota</taxon>
        <taxon>Alphaproteobacteria</taxon>
        <taxon>Hyphomicrobiales</taxon>
        <taxon>Nitrobacteraceae</taxon>
        <taxon>Bradyrhizobium</taxon>
    </lineage>
</organism>
<name>A0A2M8RF61_9BRAD</name>
<comment type="caution">
    <text evidence="2">The sequence shown here is derived from an EMBL/GenBank/DDBJ whole genome shotgun (WGS) entry which is preliminary data.</text>
</comment>
<evidence type="ECO:0000256" key="1">
    <source>
        <dbReference type="SAM" id="Phobius"/>
    </source>
</evidence>
<sequence length="53" mass="5896">MTHKAAAEIVVPTQRHRSDLLGIAYLVTIAIVMLAWISGLVWATIAFFNWLVS</sequence>
<protein>
    <submittedName>
        <fullName evidence="2">Uncharacterized protein</fullName>
    </submittedName>
</protein>
<keyword evidence="1" id="KW-0812">Transmembrane</keyword>
<dbReference type="Proteomes" id="UP000231194">
    <property type="component" value="Unassembled WGS sequence"/>
</dbReference>
<keyword evidence="1" id="KW-0472">Membrane</keyword>
<evidence type="ECO:0000313" key="2">
    <source>
        <dbReference type="EMBL" id="PJG56457.1"/>
    </source>
</evidence>
<reference evidence="2 3" key="1">
    <citation type="submission" date="2017-11" db="EMBL/GenBank/DDBJ databases">
        <title>Bradyrhizobium forestalis sp. nov., an efficient nitrogen-fixing bacterium isolated from nodules of forest legume species in the Amazon.</title>
        <authorList>
            <person name="Costa E.M."/>
            <person name="Guimaraes A."/>
            <person name="Carvalho T.S."/>
            <person name="Rodrigues T.L."/>
            <person name="Ribeiro P.R.A."/>
            <person name="Lebbe L."/>
            <person name="Willems A."/>
            <person name="Moreira F.M.S."/>
        </authorList>
    </citation>
    <scope>NUCLEOTIDE SEQUENCE [LARGE SCALE GENOMIC DNA]</scope>
    <source>
        <strain evidence="2 3">INPA54B</strain>
    </source>
</reference>
<feature type="transmembrane region" description="Helical" evidence="1">
    <location>
        <begin position="23"/>
        <end position="52"/>
    </location>
</feature>
<keyword evidence="3" id="KW-1185">Reference proteome</keyword>
<dbReference type="RefSeq" id="WP_167406579.1">
    <property type="nucleotide sequence ID" value="NZ_PGVG01000002.1"/>
</dbReference>
<accession>A0A2M8RF61</accession>
<gene>
    <name evidence="2" type="ORF">CVM73_02500</name>
</gene>